<dbReference type="OrthoDB" id="3036069at2"/>
<accession>A0A1V4SR53</accession>
<gene>
    <name evidence="2" type="ORF">CLHUN_01580</name>
</gene>
<name>A0A1V4SR53_RUMHU</name>
<protein>
    <submittedName>
        <fullName evidence="2">Uncharacterized protein</fullName>
    </submittedName>
</protein>
<keyword evidence="1" id="KW-1133">Transmembrane helix</keyword>
<evidence type="ECO:0000256" key="1">
    <source>
        <dbReference type="SAM" id="Phobius"/>
    </source>
</evidence>
<dbReference type="Proteomes" id="UP000191554">
    <property type="component" value="Unassembled WGS sequence"/>
</dbReference>
<feature type="transmembrane region" description="Helical" evidence="1">
    <location>
        <begin position="66"/>
        <end position="84"/>
    </location>
</feature>
<sequence>MTAKCSKCGAQWKVSIHKDLDSPFVCPRCSSKTKFKTTLFFAGLIASCLIIPKLNCIANDARGYQAVGGEIFIPLLYLLVAALIREIGGFL</sequence>
<reference evidence="2 3" key="1">
    <citation type="submission" date="2017-03" db="EMBL/GenBank/DDBJ databases">
        <title>Genome sequence of Clostridium hungatei DSM 14427.</title>
        <authorList>
            <person name="Poehlein A."/>
            <person name="Daniel R."/>
        </authorList>
    </citation>
    <scope>NUCLEOTIDE SEQUENCE [LARGE SCALE GENOMIC DNA]</scope>
    <source>
        <strain evidence="2 3">DSM 14427</strain>
    </source>
</reference>
<evidence type="ECO:0000313" key="3">
    <source>
        <dbReference type="Proteomes" id="UP000191554"/>
    </source>
</evidence>
<keyword evidence="1" id="KW-0812">Transmembrane</keyword>
<dbReference type="EMBL" id="MZGX01000001">
    <property type="protein sequence ID" value="OPX46342.1"/>
    <property type="molecule type" value="Genomic_DNA"/>
</dbReference>
<evidence type="ECO:0000313" key="2">
    <source>
        <dbReference type="EMBL" id="OPX46342.1"/>
    </source>
</evidence>
<dbReference type="AlphaFoldDB" id="A0A1V4SR53"/>
<organism evidence="2 3">
    <name type="scientific">Ruminiclostridium hungatei</name>
    <name type="common">Clostridium hungatei</name>
    <dbReference type="NCBI Taxonomy" id="48256"/>
    <lineage>
        <taxon>Bacteria</taxon>
        <taxon>Bacillati</taxon>
        <taxon>Bacillota</taxon>
        <taxon>Clostridia</taxon>
        <taxon>Eubacteriales</taxon>
        <taxon>Oscillospiraceae</taxon>
        <taxon>Ruminiclostridium</taxon>
    </lineage>
</organism>
<keyword evidence="3" id="KW-1185">Reference proteome</keyword>
<feature type="transmembrane region" description="Helical" evidence="1">
    <location>
        <begin position="37"/>
        <end position="54"/>
    </location>
</feature>
<comment type="caution">
    <text evidence="2">The sequence shown here is derived from an EMBL/GenBank/DDBJ whole genome shotgun (WGS) entry which is preliminary data.</text>
</comment>
<proteinExistence type="predicted"/>
<keyword evidence="1" id="KW-0472">Membrane</keyword>
<dbReference type="STRING" id="48256.CLHUN_01580"/>